<dbReference type="EMBL" id="AZBU02000002">
    <property type="protein sequence ID" value="TKR95514.1"/>
    <property type="molecule type" value="Genomic_DNA"/>
</dbReference>
<dbReference type="AlphaFoldDB" id="A0A4U5PHC2"/>
<feature type="compositionally biased region" description="Polar residues" evidence="1">
    <location>
        <begin position="32"/>
        <end position="48"/>
    </location>
</feature>
<feature type="region of interest" description="Disordered" evidence="1">
    <location>
        <begin position="32"/>
        <end position="56"/>
    </location>
</feature>
<evidence type="ECO:0000313" key="3">
    <source>
        <dbReference type="Proteomes" id="UP000298663"/>
    </source>
</evidence>
<protein>
    <submittedName>
        <fullName evidence="2">Uncharacterized protein</fullName>
    </submittedName>
</protein>
<accession>A0A4U5PHC2</accession>
<proteinExistence type="predicted"/>
<dbReference type="Proteomes" id="UP000298663">
    <property type="component" value="Unassembled WGS sequence"/>
</dbReference>
<evidence type="ECO:0000313" key="2">
    <source>
        <dbReference type="EMBL" id="TKR95514.1"/>
    </source>
</evidence>
<evidence type="ECO:0000256" key="1">
    <source>
        <dbReference type="SAM" id="MobiDB-lite"/>
    </source>
</evidence>
<sequence>MERMKKESAKAYGLLSVDISVVRYCPRYTNSSTRKFPRQESSVTSNGLRGNRTARGQEVPGRSVLPIWSFSDPPLPCSFSLPTLPGKPSFYFNCEAPQIDLLDLPSNGAVLDLDSVNDK</sequence>
<reference evidence="2 3" key="2">
    <citation type="journal article" date="2019" name="G3 (Bethesda)">
        <title>Hybrid Assembly of the Genome of the Entomopathogenic Nematode Steinernema carpocapsae Identifies the X-Chromosome.</title>
        <authorList>
            <person name="Serra L."/>
            <person name="Macchietto M."/>
            <person name="Macias-Munoz A."/>
            <person name="McGill C.J."/>
            <person name="Rodriguez I.M."/>
            <person name="Rodriguez B."/>
            <person name="Murad R."/>
            <person name="Mortazavi A."/>
        </authorList>
    </citation>
    <scope>NUCLEOTIDE SEQUENCE [LARGE SCALE GENOMIC DNA]</scope>
    <source>
        <strain evidence="2 3">ALL</strain>
    </source>
</reference>
<comment type="caution">
    <text evidence="2">The sequence shown here is derived from an EMBL/GenBank/DDBJ whole genome shotgun (WGS) entry which is preliminary data.</text>
</comment>
<reference evidence="2 3" key="1">
    <citation type="journal article" date="2015" name="Genome Biol.">
        <title>Comparative genomics of Steinernema reveals deeply conserved gene regulatory networks.</title>
        <authorList>
            <person name="Dillman A.R."/>
            <person name="Macchietto M."/>
            <person name="Porter C.F."/>
            <person name="Rogers A."/>
            <person name="Williams B."/>
            <person name="Antoshechkin I."/>
            <person name="Lee M.M."/>
            <person name="Goodwin Z."/>
            <person name="Lu X."/>
            <person name="Lewis E.E."/>
            <person name="Goodrich-Blair H."/>
            <person name="Stock S.P."/>
            <person name="Adams B.J."/>
            <person name="Sternberg P.W."/>
            <person name="Mortazavi A."/>
        </authorList>
    </citation>
    <scope>NUCLEOTIDE SEQUENCE [LARGE SCALE GENOMIC DNA]</scope>
    <source>
        <strain evidence="2 3">ALL</strain>
    </source>
</reference>
<gene>
    <name evidence="2" type="ORF">L596_009674</name>
</gene>
<organism evidence="2 3">
    <name type="scientific">Steinernema carpocapsae</name>
    <name type="common">Entomopathogenic nematode</name>
    <dbReference type="NCBI Taxonomy" id="34508"/>
    <lineage>
        <taxon>Eukaryota</taxon>
        <taxon>Metazoa</taxon>
        <taxon>Ecdysozoa</taxon>
        <taxon>Nematoda</taxon>
        <taxon>Chromadorea</taxon>
        <taxon>Rhabditida</taxon>
        <taxon>Tylenchina</taxon>
        <taxon>Panagrolaimomorpha</taxon>
        <taxon>Strongyloidoidea</taxon>
        <taxon>Steinernematidae</taxon>
        <taxon>Steinernema</taxon>
    </lineage>
</organism>
<name>A0A4U5PHC2_STECR</name>
<keyword evidence="3" id="KW-1185">Reference proteome</keyword>